<dbReference type="KEGG" id="ccin:107273420"/>
<dbReference type="PANTHER" id="PTHR21137:SF35">
    <property type="entry name" value="ODORANT RECEPTOR 19A-RELATED"/>
    <property type="match status" value="1"/>
</dbReference>
<dbReference type="Pfam" id="PF02949">
    <property type="entry name" value="7tm_6"/>
    <property type="match status" value="1"/>
</dbReference>
<evidence type="ECO:0000256" key="7">
    <source>
        <dbReference type="ARBA" id="ARBA00023136"/>
    </source>
</evidence>
<organism evidence="11 12">
    <name type="scientific">Cephus cinctus</name>
    <name type="common">Wheat stem sawfly</name>
    <dbReference type="NCBI Taxonomy" id="211228"/>
    <lineage>
        <taxon>Eukaryota</taxon>
        <taxon>Metazoa</taxon>
        <taxon>Ecdysozoa</taxon>
        <taxon>Arthropoda</taxon>
        <taxon>Hexapoda</taxon>
        <taxon>Insecta</taxon>
        <taxon>Pterygota</taxon>
        <taxon>Neoptera</taxon>
        <taxon>Endopterygota</taxon>
        <taxon>Hymenoptera</taxon>
        <taxon>Cephoidea</taxon>
        <taxon>Cephidae</taxon>
        <taxon>Cephus</taxon>
    </lineage>
</organism>
<feature type="transmembrane region" description="Helical" evidence="10">
    <location>
        <begin position="37"/>
        <end position="58"/>
    </location>
</feature>
<dbReference type="PANTHER" id="PTHR21137">
    <property type="entry name" value="ODORANT RECEPTOR"/>
    <property type="match status" value="1"/>
</dbReference>
<dbReference type="InterPro" id="IPR004117">
    <property type="entry name" value="7tm6_olfct_rcpt"/>
</dbReference>
<dbReference type="GO" id="GO:0007165">
    <property type="term" value="P:signal transduction"/>
    <property type="evidence" value="ECO:0007669"/>
    <property type="project" value="UniProtKB-KW"/>
</dbReference>
<feature type="transmembrane region" description="Helical" evidence="10">
    <location>
        <begin position="127"/>
        <end position="146"/>
    </location>
</feature>
<evidence type="ECO:0000313" key="12">
    <source>
        <dbReference type="RefSeq" id="XP_015607077.1"/>
    </source>
</evidence>
<evidence type="ECO:0000256" key="2">
    <source>
        <dbReference type="ARBA" id="ARBA00022475"/>
    </source>
</evidence>
<keyword evidence="3 10" id="KW-0716">Sensory transduction</keyword>
<dbReference type="Proteomes" id="UP000694920">
    <property type="component" value="Unplaced"/>
</dbReference>
<keyword evidence="6 10" id="KW-1133">Transmembrane helix</keyword>
<dbReference type="GO" id="GO:0005886">
    <property type="term" value="C:plasma membrane"/>
    <property type="evidence" value="ECO:0007669"/>
    <property type="project" value="UniProtKB-SubCell"/>
</dbReference>
<evidence type="ECO:0000256" key="9">
    <source>
        <dbReference type="ARBA" id="ARBA00023224"/>
    </source>
</evidence>
<keyword evidence="2" id="KW-1003">Cell membrane</keyword>
<feature type="transmembrane region" description="Helical" evidence="10">
    <location>
        <begin position="249"/>
        <end position="270"/>
    </location>
</feature>
<comment type="caution">
    <text evidence="10">Lacks conserved residue(s) required for the propagation of feature annotation.</text>
</comment>
<keyword evidence="8 10" id="KW-0675">Receptor</keyword>
<dbReference type="RefSeq" id="XP_015607077.1">
    <property type="nucleotide sequence ID" value="XM_015751591.2"/>
</dbReference>
<dbReference type="GO" id="GO:0004984">
    <property type="term" value="F:olfactory receptor activity"/>
    <property type="evidence" value="ECO:0007669"/>
    <property type="project" value="InterPro"/>
</dbReference>
<keyword evidence="7 10" id="KW-0472">Membrane</keyword>
<sequence length="398" mass="46225">MQVTMDPTTEINYALGITRICMQALGLWPRTSNKLRLTIIAIYLLALTEWFAGQYAYYITKKLDWMPFIVKIKHTVVAHMFIGKYLLAIIAGSQFGECLSALERDWHNVKLTYEIEIMRIYATKGRYYALICFILSFTTVTLQLIVPLTPLSESRAFPYPSHYWFDYQSSPYYEIVYTLKIFSSTILAACNVTVDGFIIILIMHVIGQLELVSEHIRNMEVMKSTIETCVQRHRVVIWMAETLENSFNLVFLCHFMVSAIVMCLAGYSLMKSVERNESLESVISMFFIGSIAFHLFLYCYVSDKLTEKSLQVGYSAYCCNWYQHECKQSKPLLILMIRSSRSLKLSAGKFIVLSLENFTDVRDYLVVNFKAEIFWYIKKYFLQVLKTTGAYLSVLRKF</sequence>
<reference evidence="12" key="1">
    <citation type="submission" date="2025-08" db="UniProtKB">
        <authorList>
            <consortium name="RefSeq"/>
        </authorList>
    </citation>
    <scope>IDENTIFICATION</scope>
</reference>
<keyword evidence="4 10" id="KW-0812">Transmembrane</keyword>
<name>A0AAJ7CC17_CEPCN</name>
<evidence type="ECO:0000256" key="8">
    <source>
        <dbReference type="ARBA" id="ARBA00023170"/>
    </source>
</evidence>
<evidence type="ECO:0000256" key="1">
    <source>
        <dbReference type="ARBA" id="ARBA00004651"/>
    </source>
</evidence>
<evidence type="ECO:0000256" key="10">
    <source>
        <dbReference type="RuleBase" id="RU351113"/>
    </source>
</evidence>
<gene>
    <name evidence="12" type="primary">LOC107273420</name>
</gene>
<proteinExistence type="inferred from homology"/>
<keyword evidence="11" id="KW-1185">Reference proteome</keyword>
<protein>
    <recommendedName>
        <fullName evidence="10">Odorant receptor</fullName>
    </recommendedName>
</protein>
<feature type="transmembrane region" description="Helical" evidence="10">
    <location>
        <begin position="181"/>
        <end position="207"/>
    </location>
</feature>
<comment type="similarity">
    <text evidence="10">Belongs to the insect chemoreceptor superfamily. Heteromeric odorant receptor channel (TC 1.A.69) family.</text>
</comment>
<keyword evidence="5 10" id="KW-0552">Olfaction</keyword>
<evidence type="ECO:0000256" key="3">
    <source>
        <dbReference type="ARBA" id="ARBA00022606"/>
    </source>
</evidence>
<accession>A0AAJ7CC17</accession>
<evidence type="ECO:0000313" key="11">
    <source>
        <dbReference type="Proteomes" id="UP000694920"/>
    </source>
</evidence>
<comment type="subcellular location">
    <subcellularLocation>
        <location evidence="1 10">Cell membrane</location>
        <topology evidence="1 10">Multi-pass membrane protein</topology>
    </subcellularLocation>
</comment>
<evidence type="ECO:0000256" key="6">
    <source>
        <dbReference type="ARBA" id="ARBA00022989"/>
    </source>
</evidence>
<evidence type="ECO:0000256" key="5">
    <source>
        <dbReference type="ARBA" id="ARBA00022725"/>
    </source>
</evidence>
<dbReference type="GeneID" id="107273420"/>
<keyword evidence="9 10" id="KW-0807">Transducer</keyword>
<feature type="transmembrane region" description="Helical" evidence="10">
    <location>
        <begin position="282"/>
        <end position="301"/>
    </location>
</feature>
<dbReference type="GO" id="GO:0005549">
    <property type="term" value="F:odorant binding"/>
    <property type="evidence" value="ECO:0007669"/>
    <property type="project" value="InterPro"/>
</dbReference>
<evidence type="ECO:0000256" key="4">
    <source>
        <dbReference type="ARBA" id="ARBA00022692"/>
    </source>
</evidence>
<dbReference type="AlphaFoldDB" id="A0AAJ7CC17"/>